<evidence type="ECO:0000313" key="2">
    <source>
        <dbReference type="Proteomes" id="UP000245802"/>
    </source>
</evidence>
<organism evidence="1 2">
    <name type="scientific">Gemmata obscuriglobus</name>
    <dbReference type="NCBI Taxonomy" id="114"/>
    <lineage>
        <taxon>Bacteria</taxon>
        <taxon>Pseudomonadati</taxon>
        <taxon>Planctomycetota</taxon>
        <taxon>Planctomycetia</taxon>
        <taxon>Gemmatales</taxon>
        <taxon>Gemmataceae</taxon>
        <taxon>Gemmata</taxon>
    </lineage>
</organism>
<sequence>MRPRKFTIGWGPREKATRYVDLAFTTYSENGNPASLIITKFSAASHSVAGFASMIAIQKDDRPGMTPLTFHYQVGEMFGFLASFMTILDQDDADYLGLLFVNHTKRADQFPEPERGMEEIASAYEGIHKICTRISSSLTAQVFQARTCDWVYLEAEATI</sequence>
<evidence type="ECO:0000313" key="1">
    <source>
        <dbReference type="EMBL" id="AWM37083.1"/>
    </source>
</evidence>
<dbReference type="Proteomes" id="UP000245802">
    <property type="component" value="Chromosome"/>
</dbReference>
<accession>A0A2Z3GTI4</accession>
<reference evidence="1 2" key="1">
    <citation type="submission" date="2018-01" db="EMBL/GenBank/DDBJ databases">
        <title>G. obscuriglobus.</title>
        <authorList>
            <person name="Franke J."/>
            <person name="Blomberg W."/>
            <person name="Selmecki A."/>
        </authorList>
    </citation>
    <scope>NUCLEOTIDE SEQUENCE [LARGE SCALE GENOMIC DNA]</scope>
    <source>
        <strain evidence="1 2">DSM 5831</strain>
    </source>
</reference>
<protein>
    <submittedName>
        <fullName evidence="1">Uncharacterized protein</fullName>
    </submittedName>
</protein>
<gene>
    <name evidence="1" type="ORF">C1280_08635</name>
</gene>
<keyword evidence="2" id="KW-1185">Reference proteome</keyword>
<name>A0A2Z3GTI4_9BACT</name>
<dbReference type="AlphaFoldDB" id="A0A2Z3GTI4"/>
<dbReference type="EMBL" id="CP025958">
    <property type="protein sequence ID" value="AWM37083.1"/>
    <property type="molecule type" value="Genomic_DNA"/>
</dbReference>
<dbReference type="RefSeq" id="WP_010033504.1">
    <property type="nucleotide sequence ID" value="NZ_CP025958.1"/>
</dbReference>
<proteinExistence type="predicted"/>
<dbReference type="KEGG" id="gog:C1280_08635"/>